<feature type="transmembrane region" description="Helical" evidence="8">
    <location>
        <begin position="50"/>
        <end position="67"/>
    </location>
</feature>
<dbReference type="OrthoDB" id="9793390at2"/>
<feature type="transmembrane region" description="Helical" evidence="8">
    <location>
        <begin position="254"/>
        <end position="271"/>
    </location>
</feature>
<dbReference type="GO" id="GO:0055085">
    <property type="term" value="P:transmembrane transport"/>
    <property type="evidence" value="ECO:0007669"/>
    <property type="project" value="TreeGrafter"/>
</dbReference>
<dbReference type="Proteomes" id="UP000284841">
    <property type="component" value="Unassembled WGS sequence"/>
</dbReference>
<evidence type="ECO:0000256" key="7">
    <source>
        <dbReference type="ARBA" id="ARBA00023136"/>
    </source>
</evidence>
<dbReference type="Pfam" id="PF01594">
    <property type="entry name" value="AI-2E_transport"/>
    <property type="match status" value="1"/>
</dbReference>
<dbReference type="EMBL" id="QRMS01000001">
    <property type="protein sequence ID" value="RHJ89036.1"/>
    <property type="molecule type" value="Genomic_DNA"/>
</dbReference>
<dbReference type="PANTHER" id="PTHR21716:SF53">
    <property type="entry name" value="PERMEASE PERM-RELATED"/>
    <property type="match status" value="1"/>
</dbReference>
<dbReference type="STRING" id="1776384.GCA_900086585_02264"/>
<sequence>MRERFKNGYVKLGVTVFVTGAALIVLYEMITHFDGLREDLDRVNTILSPFIFGLVMAYLLCPVYNATVRRVYKLTAVRWKTKRGALKFSRVIATVISLVVLIGVVGGLFAMVLPETIRSILGLVQVMPDRLNDLINWAENTFTAEKYPEVAEAFESLVAQARDSFVEWTQNEFLPRLGVYMTQISQGVIVTLKTLLNILIGIIICVYVLNSKELFKAQTKKIISATMNKERSDAVFEFAYFTNKTFGGFINGKLIDSAIIGVLCFILMSILNLPYTILVSTIIGVTNIIPFFGPFIGAIPSAIIICLVSPLQAVYFLIMVLVLQQFDGNILGPKILGGTTGLASFWVMFAIIVGGGLFGFLGMVLGVPVFAVFYYYTRKFITKKLVKKNLPTSTTAYEDFNKYDINRKDVL</sequence>
<keyword evidence="5 8" id="KW-0812">Transmembrane</keyword>
<evidence type="ECO:0000256" key="6">
    <source>
        <dbReference type="ARBA" id="ARBA00022989"/>
    </source>
</evidence>
<dbReference type="GeneID" id="83006702"/>
<comment type="caution">
    <text evidence="9">The sequence shown here is derived from an EMBL/GenBank/DDBJ whole genome shotgun (WGS) entry which is preliminary data.</text>
</comment>
<evidence type="ECO:0000256" key="4">
    <source>
        <dbReference type="ARBA" id="ARBA00022475"/>
    </source>
</evidence>
<reference evidence="9 10" key="1">
    <citation type="submission" date="2018-08" db="EMBL/GenBank/DDBJ databases">
        <title>A genome reference for cultivated species of the human gut microbiota.</title>
        <authorList>
            <person name="Zou Y."/>
            <person name="Xue W."/>
            <person name="Luo G."/>
        </authorList>
    </citation>
    <scope>NUCLEOTIDE SEQUENCE [LARGE SCALE GENOMIC DNA]</scope>
    <source>
        <strain evidence="9 10">AM07-24</strain>
    </source>
</reference>
<evidence type="ECO:0000256" key="3">
    <source>
        <dbReference type="ARBA" id="ARBA00022448"/>
    </source>
</evidence>
<feature type="transmembrane region" description="Helical" evidence="8">
    <location>
        <begin position="303"/>
        <end position="323"/>
    </location>
</feature>
<feature type="transmembrane region" description="Helical" evidence="8">
    <location>
        <begin position="12"/>
        <end position="30"/>
    </location>
</feature>
<feature type="transmembrane region" description="Helical" evidence="8">
    <location>
        <begin position="184"/>
        <end position="209"/>
    </location>
</feature>
<gene>
    <name evidence="9" type="ORF">DW099_00210</name>
</gene>
<evidence type="ECO:0000313" key="9">
    <source>
        <dbReference type="EMBL" id="RHJ89036.1"/>
    </source>
</evidence>
<comment type="subcellular location">
    <subcellularLocation>
        <location evidence="1">Cell membrane</location>
        <topology evidence="1">Multi-pass membrane protein</topology>
    </subcellularLocation>
</comment>
<comment type="similarity">
    <text evidence="2">Belongs to the autoinducer-2 exporter (AI-2E) (TC 2.A.86) family.</text>
</comment>
<name>A0A415E5I8_9FIRM</name>
<dbReference type="RefSeq" id="WP_067538399.1">
    <property type="nucleotide sequence ID" value="NZ_AP025567.1"/>
</dbReference>
<keyword evidence="7 8" id="KW-0472">Membrane</keyword>
<protein>
    <submittedName>
        <fullName evidence="9">AI-2E family transporter</fullName>
    </submittedName>
</protein>
<dbReference type="AlphaFoldDB" id="A0A415E5I8"/>
<dbReference type="GO" id="GO:0005886">
    <property type="term" value="C:plasma membrane"/>
    <property type="evidence" value="ECO:0007669"/>
    <property type="project" value="UniProtKB-SubCell"/>
</dbReference>
<evidence type="ECO:0000256" key="2">
    <source>
        <dbReference type="ARBA" id="ARBA00009773"/>
    </source>
</evidence>
<organism evidence="9 10">
    <name type="scientific">Emergencia timonensis</name>
    <dbReference type="NCBI Taxonomy" id="1776384"/>
    <lineage>
        <taxon>Bacteria</taxon>
        <taxon>Bacillati</taxon>
        <taxon>Bacillota</taxon>
        <taxon>Clostridia</taxon>
        <taxon>Peptostreptococcales</taxon>
        <taxon>Anaerovoracaceae</taxon>
        <taxon>Emergencia</taxon>
    </lineage>
</organism>
<feature type="transmembrane region" description="Helical" evidence="8">
    <location>
        <begin position="343"/>
        <end position="376"/>
    </location>
</feature>
<dbReference type="PANTHER" id="PTHR21716">
    <property type="entry name" value="TRANSMEMBRANE PROTEIN"/>
    <property type="match status" value="1"/>
</dbReference>
<dbReference type="InterPro" id="IPR002549">
    <property type="entry name" value="AI-2E-like"/>
</dbReference>
<keyword evidence="10" id="KW-1185">Reference proteome</keyword>
<evidence type="ECO:0000256" key="8">
    <source>
        <dbReference type="SAM" id="Phobius"/>
    </source>
</evidence>
<evidence type="ECO:0000313" key="10">
    <source>
        <dbReference type="Proteomes" id="UP000284841"/>
    </source>
</evidence>
<feature type="transmembrane region" description="Helical" evidence="8">
    <location>
        <begin position="277"/>
        <end position="296"/>
    </location>
</feature>
<evidence type="ECO:0000256" key="1">
    <source>
        <dbReference type="ARBA" id="ARBA00004651"/>
    </source>
</evidence>
<evidence type="ECO:0000256" key="5">
    <source>
        <dbReference type="ARBA" id="ARBA00022692"/>
    </source>
</evidence>
<feature type="transmembrane region" description="Helical" evidence="8">
    <location>
        <begin position="88"/>
        <end position="113"/>
    </location>
</feature>
<keyword evidence="3" id="KW-0813">Transport</keyword>
<keyword evidence="6 8" id="KW-1133">Transmembrane helix</keyword>
<accession>A0A415E5I8</accession>
<proteinExistence type="inferred from homology"/>
<keyword evidence="4" id="KW-1003">Cell membrane</keyword>